<evidence type="ECO:0000313" key="1">
    <source>
        <dbReference type="EMBL" id="GAA4045616.1"/>
    </source>
</evidence>
<name>A0ABP7UKS1_9ACTN</name>
<organism evidence="1 2">
    <name type="scientific">Streptomyces shaanxiensis</name>
    <dbReference type="NCBI Taxonomy" id="653357"/>
    <lineage>
        <taxon>Bacteria</taxon>
        <taxon>Bacillati</taxon>
        <taxon>Actinomycetota</taxon>
        <taxon>Actinomycetes</taxon>
        <taxon>Kitasatosporales</taxon>
        <taxon>Streptomycetaceae</taxon>
        <taxon>Streptomyces</taxon>
    </lineage>
</organism>
<dbReference type="Proteomes" id="UP001499984">
    <property type="component" value="Unassembled WGS sequence"/>
</dbReference>
<gene>
    <name evidence="1" type="ORF">GCM10022233_13990</name>
</gene>
<comment type="caution">
    <text evidence="1">The sequence shown here is derived from an EMBL/GenBank/DDBJ whole genome shotgun (WGS) entry which is preliminary data.</text>
</comment>
<evidence type="ECO:0000313" key="2">
    <source>
        <dbReference type="Proteomes" id="UP001499984"/>
    </source>
</evidence>
<proteinExistence type="predicted"/>
<reference evidence="2" key="1">
    <citation type="journal article" date="2019" name="Int. J. Syst. Evol. Microbiol.">
        <title>The Global Catalogue of Microorganisms (GCM) 10K type strain sequencing project: providing services to taxonomists for standard genome sequencing and annotation.</title>
        <authorList>
            <consortium name="The Broad Institute Genomics Platform"/>
            <consortium name="The Broad Institute Genome Sequencing Center for Infectious Disease"/>
            <person name="Wu L."/>
            <person name="Ma J."/>
        </authorList>
    </citation>
    <scope>NUCLEOTIDE SEQUENCE [LARGE SCALE GENOMIC DNA]</scope>
    <source>
        <strain evidence="2">JCM 16925</strain>
    </source>
</reference>
<sequence>MIFAISAWETVESTVTVTRLVLLSTAQAVPGMSAFSTEPLALLSSAALKVVEESAAVALGIANAAAATRPEETAISRVRLVMPLRGVVRLILTFRSLQGKSGARVGWGP</sequence>
<protein>
    <recommendedName>
        <fullName evidence="3">Secreted protein</fullName>
    </recommendedName>
</protein>
<evidence type="ECO:0008006" key="3">
    <source>
        <dbReference type="Google" id="ProtNLM"/>
    </source>
</evidence>
<dbReference type="EMBL" id="BAAAZY010000006">
    <property type="protein sequence ID" value="GAA4045616.1"/>
    <property type="molecule type" value="Genomic_DNA"/>
</dbReference>
<keyword evidence="2" id="KW-1185">Reference proteome</keyword>
<accession>A0ABP7UKS1</accession>